<evidence type="ECO:0000256" key="3">
    <source>
        <dbReference type="ARBA" id="ARBA00022806"/>
    </source>
</evidence>
<feature type="domain" description="Helicase C-terminal" evidence="7">
    <location>
        <begin position="402"/>
        <end position="584"/>
    </location>
</feature>
<dbReference type="SUPFAM" id="SSF52540">
    <property type="entry name" value="P-loop containing nucleoside triphosphate hydrolases"/>
    <property type="match status" value="2"/>
</dbReference>
<dbReference type="EMBL" id="NPJF01000050">
    <property type="protein sequence ID" value="OYP54192.1"/>
    <property type="molecule type" value="Genomic_DNA"/>
</dbReference>
<dbReference type="InterPro" id="IPR038718">
    <property type="entry name" value="SNF2-like_sf"/>
</dbReference>
<evidence type="ECO:0008006" key="10">
    <source>
        <dbReference type="Google" id="ProtNLM"/>
    </source>
</evidence>
<dbReference type="InterPro" id="IPR014001">
    <property type="entry name" value="Helicase_ATP-bd"/>
</dbReference>
<keyword evidence="9" id="KW-1185">Reference proteome</keyword>
<proteinExistence type="predicted"/>
<accession>A0ABX4EH76</accession>
<keyword evidence="4" id="KW-0067">ATP-binding</keyword>
<evidence type="ECO:0000259" key="6">
    <source>
        <dbReference type="PROSITE" id="PS51192"/>
    </source>
</evidence>
<dbReference type="Pfam" id="PF00271">
    <property type="entry name" value="Helicase_C"/>
    <property type="match status" value="1"/>
</dbReference>
<keyword evidence="2" id="KW-0378">Hydrolase</keyword>
<keyword evidence="3" id="KW-0347">Helicase</keyword>
<comment type="caution">
    <text evidence="8">The sequence shown here is derived from an EMBL/GenBank/DDBJ whole genome shotgun (WGS) entry which is preliminary data.</text>
</comment>
<keyword evidence="5" id="KW-0175">Coiled coil</keyword>
<dbReference type="RefSeq" id="WP_094448818.1">
    <property type="nucleotide sequence ID" value="NZ_CP091801.1"/>
</dbReference>
<dbReference type="PROSITE" id="PS51192">
    <property type="entry name" value="HELICASE_ATP_BIND_1"/>
    <property type="match status" value="1"/>
</dbReference>
<evidence type="ECO:0000256" key="2">
    <source>
        <dbReference type="ARBA" id="ARBA00022801"/>
    </source>
</evidence>
<dbReference type="CDD" id="cd18011">
    <property type="entry name" value="DEXDc_RapA"/>
    <property type="match status" value="1"/>
</dbReference>
<feature type="domain" description="Helicase ATP-binding" evidence="6">
    <location>
        <begin position="50"/>
        <end position="216"/>
    </location>
</feature>
<dbReference type="InterPro" id="IPR001650">
    <property type="entry name" value="Helicase_C-like"/>
</dbReference>
<dbReference type="PROSITE" id="PS51194">
    <property type="entry name" value="HELICASE_CTER"/>
    <property type="match status" value="1"/>
</dbReference>
<evidence type="ECO:0000313" key="9">
    <source>
        <dbReference type="Proteomes" id="UP000216189"/>
    </source>
</evidence>
<dbReference type="InterPro" id="IPR049730">
    <property type="entry name" value="SNF2/RAD54-like_C"/>
</dbReference>
<dbReference type="InterPro" id="IPR057342">
    <property type="entry name" value="DEXDc_RapA"/>
</dbReference>
<protein>
    <recommendedName>
        <fullName evidence="10">DEAD/DEAH box helicase</fullName>
    </recommendedName>
</protein>
<dbReference type="CDD" id="cd18793">
    <property type="entry name" value="SF2_C_SNF"/>
    <property type="match status" value="1"/>
</dbReference>
<evidence type="ECO:0000256" key="5">
    <source>
        <dbReference type="SAM" id="Coils"/>
    </source>
</evidence>
<dbReference type="Proteomes" id="UP000216189">
    <property type="component" value="Unassembled WGS sequence"/>
</dbReference>
<dbReference type="Gene3D" id="3.40.50.10810">
    <property type="entry name" value="Tandem AAA-ATPase domain"/>
    <property type="match status" value="1"/>
</dbReference>
<keyword evidence="1" id="KW-0547">Nucleotide-binding</keyword>
<evidence type="ECO:0000256" key="4">
    <source>
        <dbReference type="ARBA" id="ARBA00022840"/>
    </source>
</evidence>
<gene>
    <name evidence="8" type="ORF">CIK91_10270</name>
</gene>
<dbReference type="SMART" id="SM00490">
    <property type="entry name" value="HELICc"/>
    <property type="match status" value="1"/>
</dbReference>
<dbReference type="InterPro" id="IPR000330">
    <property type="entry name" value="SNF2_N"/>
</dbReference>
<dbReference type="Gene3D" id="3.40.50.300">
    <property type="entry name" value="P-loop containing nucleotide triphosphate hydrolases"/>
    <property type="match status" value="1"/>
</dbReference>
<evidence type="ECO:0000256" key="1">
    <source>
        <dbReference type="ARBA" id="ARBA00022741"/>
    </source>
</evidence>
<evidence type="ECO:0000313" key="8">
    <source>
        <dbReference type="EMBL" id="OYP54192.1"/>
    </source>
</evidence>
<dbReference type="PANTHER" id="PTHR10799">
    <property type="entry name" value="SNF2/RAD54 HELICASE FAMILY"/>
    <property type="match status" value="1"/>
</dbReference>
<organism evidence="8 9">
    <name type="scientific">Segatella bryantii</name>
    <name type="common">Prevotella bryantii</name>
    <dbReference type="NCBI Taxonomy" id="77095"/>
    <lineage>
        <taxon>Bacteria</taxon>
        <taxon>Pseudomonadati</taxon>
        <taxon>Bacteroidota</taxon>
        <taxon>Bacteroidia</taxon>
        <taxon>Bacteroidales</taxon>
        <taxon>Prevotellaceae</taxon>
        <taxon>Segatella</taxon>
    </lineage>
</organism>
<feature type="coiled-coil region" evidence="5">
    <location>
        <begin position="867"/>
        <end position="935"/>
    </location>
</feature>
<dbReference type="Pfam" id="PF00176">
    <property type="entry name" value="SNF2-rel_dom"/>
    <property type="match status" value="1"/>
</dbReference>
<name>A0ABX4EH76_SEGBR</name>
<reference evidence="8 9" key="1">
    <citation type="submission" date="2017-08" db="EMBL/GenBank/DDBJ databases">
        <title>Comparative genomics of non-oral Prevotella species.</title>
        <authorList>
            <person name="Accetto T."/>
            <person name="Nograsek B."/>
            <person name="Avgustin G."/>
        </authorList>
    </citation>
    <scope>NUCLEOTIDE SEQUENCE [LARGE SCALE GENOMIC DNA]</scope>
    <source>
        <strain evidence="8 9">TC1-1</strain>
    </source>
</reference>
<dbReference type="SMART" id="SM00487">
    <property type="entry name" value="DEXDc"/>
    <property type="match status" value="1"/>
</dbReference>
<sequence length="950" mass="109708">MNKITPNQLLYYAMDLTNKRSVSDTNRFTGVLSEARVDLNPHQIEAALFAFHSPLSKGAILADEVGLGKTIEAGIILSQCWAEQKRHILIIVPASLRNQWNIELMEKFYIPSRILEKNTYDDIRAKGKNPFDDRDNIIICSYQFFVQHAKEIAEVIWDLAVIDEAHKLRNVFKKDNVIGNAVKKVLAPTKKILLTATPLQNSLKELYGLVSIVDDNYFASAKTFAERYNAVSTRSSARYGELRSRLIRIVHRTLRSQVTEYVNYTKRTAIIQSYTPNEKEQELYIKLSLYLQREFNFGIPERQRALLSLILRKIMASSSYALSFTLSKMISRLSDVKRSGDLSKLGLELLNDLDSESEDFEDEGDFKPHELNIPELDEEIKELESYRALALSVGDETKAKELLNALALGFEKMNKLGGNRKALIFTESRRTQEYLKKFLEENEYENSVVCFNGTNNDADATIIYHEWLLNNANSAKVSGNPVIDRKQALVDYFKDKAQIMIATEAGAEGINLQFCSLVVNYDMPWNPQRIEQRIGRCHRYGQKFDVVVINFVNKLNKAENRIYELLNSKFNLFEGVFGSSDEVLGSLESGVDFEKRLNRIFQTCRTEEEIQNAFDELQHELEDTISERIKQTKKSLIENFDEEVVEKLKIRQQGDSSIISLYKRHLWNIILSVLGDQLYSIDENNLSFEIKNEIEEGIVPGMYTLKNEEESGFAQVRLSSLLGEYVVNKALNTDVPDSDITFDMTHYPYNISILSDHIGERGIAKAYKVSALNQCDTEEHIFICCETENGEALPLEFGEKLMELSNVGYKLSQMDSHDNERADKCFESELEHFSENLKERNNSFIIDELDKLDMWVDEMMTPYDDEINSLDKKVRELKSAVRHERNAAEKLRLSKERTETEKLLNKKRREYFDLRDEYEEKANSQNKQLEKMLESNVSQEELFRFKWSIV</sequence>
<evidence type="ECO:0000259" key="7">
    <source>
        <dbReference type="PROSITE" id="PS51194"/>
    </source>
</evidence>
<dbReference type="InterPro" id="IPR027417">
    <property type="entry name" value="P-loop_NTPase"/>
</dbReference>